<dbReference type="SMART" id="SM00822">
    <property type="entry name" value="PKS_KR"/>
    <property type="match status" value="1"/>
</dbReference>
<dbReference type="PRINTS" id="PR00081">
    <property type="entry name" value="GDHRDH"/>
</dbReference>
<feature type="domain" description="Ketoreductase" evidence="3">
    <location>
        <begin position="4"/>
        <end position="170"/>
    </location>
</feature>
<dbReference type="GO" id="GO:0016491">
    <property type="term" value="F:oxidoreductase activity"/>
    <property type="evidence" value="ECO:0007669"/>
    <property type="project" value="UniProtKB-KW"/>
</dbReference>
<comment type="similarity">
    <text evidence="1">Belongs to the short-chain dehydrogenases/reductases (SDR) family.</text>
</comment>
<organism evidence="4 5">
    <name type="scientific">Acidisoma cellulosilyticum</name>
    <dbReference type="NCBI Taxonomy" id="2802395"/>
    <lineage>
        <taxon>Bacteria</taxon>
        <taxon>Pseudomonadati</taxon>
        <taxon>Pseudomonadota</taxon>
        <taxon>Alphaproteobacteria</taxon>
        <taxon>Acetobacterales</taxon>
        <taxon>Acidocellaceae</taxon>
        <taxon>Acidisoma</taxon>
    </lineage>
</organism>
<dbReference type="NCBIfam" id="NF005753">
    <property type="entry name" value="PRK07577.1"/>
    <property type="match status" value="1"/>
</dbReference>
<dbReference type="InterPro" id="IPR057326">
    <property type="entry name" value="KR_dom"/>
</dbReference>
<reference evidence="4 5" key="1">
    <citation type="journal article" date="2021" name="Microorganisms">
        <title>Acidisoma silvae sp. nov. and Acidisomacellulosilytica sp. nov., Two Acidophilic Bacteria Isolated from Decaying Wood, Hydrolyzing Cellulose and Producing Poly-3-hydroxybutyrate.</title>
        <authorList>
            <person name="Mieszkin S."/>
            <person name="Pouder E."/>
            <person name="Uroz S."/>
            <person name="Simon-Colin C."/>
            <person name="Alain K."/>
        </authorList>
    </citation>
    <scope>NUCLEOTIDE SEQUENCE [LARGE SCALE GENOMIC DNA]</scope>
    <source>
        <strain evidence="4 5">HW T5.17</strain>
    </source>
</reference>
<evidence type="ECO:0000256" key="1">
    <source>
        <dbReference type="ARBA" id="ARBA00006484"/>
    </source>
</evidence>
<dbReference type="CDD" id="cd05233">
    <property type="entry name" value="SDR_c"/>
    <property type="match status" value="1"/>
</dbReference>
<sequence>MTQRTYLVTGATKGIGLAVSKRLAVAGHSIVGIAREPVPSFPGTLVSLDLSDHRASAQAFAELAQRHAFDGVVNNAGTAHMQRLGEIDLDALDELLRFNLHPAISAVQAVLPTLKEKGWGRIVNITSLVTLGMANRTAYAASKSALGSFTRTWALELAETGITVNSVAPGPVESELFRRNTPAGSEAERIFLSNIPMRRLGQPDEIAAAVAFLLSEEASYITGQTLFVDGGGSIGKSAV</sequence>
<dbReference type="InterPro" id="IPR002347">
    <property type="entry name" value="SDR_fam"/>
</dbReference>
<dbReference type="SUPFAM" id="SSF51735">
    <property type="entry name" value="NAD(P)-binding Rossmann-fold domains"/>
    <property type="match status" value="1"/>
</dbReference>
<dbReference type="PANTHER" id="PTHR42879:SF2">
    <property type="entry name" value="3-OXOACYL-[ACYL-CARRIER-PROTEIN] REDUCTASE FABG"/>
    <property type="match status" value="1"/>
</dbReference>
<keyword evidence="5" id="KW-1185">Reference proteome</keyword>
<evidence type="ECO:0000313" key="5">
    <source>
        <dbReference type="Proteomes" id="UP000721844"/>
    </source>
</evidence>
<accession>A0A964E5X4</accession>
<gene>
    <name evidence="4" type="ORF">ACELLULO517_22200</name>
</gene>
<dbReference type="EMBL" id="JAESVA010000010">
    <property type="protein sequence ID" value="MCB8882976.1"/>
    <property type="molecule type" value="Genomic_DNA"/>
</dbReference>
<dbReference type="Gene3D" id="3.40.50.720">
    <property type="entry name" value="NAD(P)-binding Rossmann-like Domain"/>
    <property type="match status" value="1"/>
</dbReference>
<comment type="caution">
    <text evidence="4">The sequence shown here is derived from an EMBL/GenBank/DDBJ whole genome shotgun (WGS) entry which is preliminary data.</text>
</comment>
<evidence type="ECO:0000256" key="2">
    <source>
        <dbReference type="ARBA" id="ARBA00023002"/>
    </source>
</evidence>
<dbReference type="PRINTS" id="PR00080">
    <property type="entry name" value="SDRFAMILY"/>
</dbReference>
<name>A0A964E5X4_9PROT</name>
<dbReference type="FunFam" id="3.40.50.720:FF:000173">
    <property type="entry name" value="3-oxoacyl-[acyl-carrier protein] reductase"/>
    <property type="match status" value="1"/>
</dbReference>
<dbReference type="Pfam" id="PF13561">
    <property type="entry name" value="adh_short_C2"/>
    <property type="match status" value="1"/>
</dbReference>
<keyword evidence="2" id="KW-0560">Oxidoreductase</keyword>
<dbReference type="Proteomes" id="UP000721844">
    <property type="component" value="Unassembled WGS sequence"/>
</dbReference>
<dbReference type="PANTHER" id="PTHR42879">
    <property type="entry name" value="3-OXOACYL-(ACYL-CARRIER-PROTEIN) REDUCTASE"/>
    <property type="match status" value="1"/>
</dbReference>
<dbReference type="InterPro" id="IPR050259">
    <property type="entry name" value="SDR"/>
</dbReference>
<proteinExistence type="inferred from homology"/>
<evidence type="ECO:0000313" key="4">
    <source>
        <dbReference type="EMBL" id="MCB8882976.1"/>
    </source>
</evidence>
<dbReference type="AlphaFoldDB" id="A0A964E5X4"/>
<protein>
    <submittedName>
        <fullName evidence="4">SDR family oxidoreductase</fullName>
    </submittedName>
</protein>
<dbReference type="RefSeq" id="WP_227309634.1">
    <property type="nucleotide sequence ID" value="NZ_JAESVA010000010.1"/>
</dbReference>
<evidence type="ECO:0000259" key="3">
    <source>
        <dbReference type="SMART" id="SM00822"/>
    </source>
</evidence>
<dbReference type="InterPro" id="IPR036291">
    <property type="entry name" value="NAD(P)-bd_dom_sf"/>
</dbReference>